<protein>
    <submittedName>
        <fullName evidence="1">Uncharacterized protein</fullName>
    </submittedName>
</protein>
<reference evidence="1" key="1">
    <citation type="journal article" date="2014" name="Int. J. Syst. Evol. Microbiol.">
        <title>Complete genome sequence of Corynebacterium casei LMG S-19264T (=DSM 44701T), isolated from a smear-ripened cheese.</title>
        <authorList>
            <consortium name="US DOE Joint Genome Institute (JGI-PGF)"/>
            <person name="Walter F."/>
            <person name="Albersmeier A."/>
            <person name="Kalinowski J."/>
            <person name="Ruckert C."/>
        </authorList>
    </citation>
    <scope>NUCLEOTIDE SEQUENCE</scope>
    <source>
        <strain evidence="1">CGMCC 1.12408</strain>
    </source>
</reference>
<organism evidence="1 2">
    <name type="scientific">Ornithinibacillus halotolerans</name>
    <dbReference type="NCBI Taxonomy" id="1274357"/>
    <lineage>
        <taxon>Bacteria</taxon>
        <taxon>Bacillati</taxon>
        <taxon>Bacillota</taxon>
        <taxon>Bacilli</taxon>
        <taxon>Bacillales</taxon>
        <taxon>Bacillaceae</taxon>
        <taxon>Ornithinibacillus</taxon>
    </lineage>
</organism>
<keyword evidence="2" id="KW-1185">Reference proteome</keyword>
<dbReference type="AlphaFoldDB" id="A0A916SAP2"/>
<dbReference type="Proteomes" id="UP000613512">
    <property type="component" value="Unassembled WGS sequence"/>
</dbReference>
<evidence type="ECO:0000313" key="1">
    <source>
        <dbReference type="EMBL" id="GGA91623.1"/>
    </source>
</evidence>
<comment type="caution">
    <text evidence="1">The sequence shown here is derived from an EMBL/GenBank/DDBJ whole genome shotgun (WGS) entry which is preliminary data.</text>
</comment>
<accession>A0A916SAP2</accession>
<name>A0A916SAP2_9BACI</name>
<evidence type="ECO:0000313" key="2">
    <source>
        <dbReference type="Proteomes" id="UP000613512"/>
    </source>
</evidence>
<gene>
    <name evidence="1" type="ORF">GCM10008025_37650</name>
</gene>
<reference evidence="1" key="2">
    <citation type="submission" date="2020-09" db="EMBL/GenBank/DDBJ databases">
        <authorList>
            <person name="Sun Q."/>
            <person name="Zhou Y."/>
        </authorList>
    </citation>
    <scope>NUCLEOTIDE SEQUENCE</scope>
    <source>
        <strain evidence="1">CGMCC 1.12408</strain>
    </source>
</reference>
<dbReference type="EMBL" id="BMEY01000030">
    <property type="protein sequence ID" value="GGA91623.1"/>
    <property type="molecule type" value="Genomic_DNA"/>
</dbReference>
<dbReference type="RefSeq" id="WP_188386224.1">
    <property type="nucleotide sequence ID" value="NZ_BMEY01000030.1"/>
</dbReference>
<sequence>MTKIITEKQRELLFRSEGAKSDRYKNLFLFLKRNNSITMEDVEVYKELSDVLSYIDNLLIACQREWNISEDKPFNDLGINYKILGRSCDLCGNKPLRYEHRIVNIMNGNKLVIGSECAKEFGDEVVGTLEWAKKESEKAARRQDVETTIPGIRKFVDSSKDFIRNLPIILPTHLNEKWENQRNIVSRYYNEFVELKKRDIKDIKREWIKVNFIKSEIDEHIKENMHKQHIANRDILLWLINNRKAEVLDMIRNDGGFLSWGTLHRIYEENLMEETLKNLNDHLLKLGIKYKSFNSKTRSVTLKFNRKKRTITASVPYDTLILHFGGVLFNEEVNDFDFYNILNETKVEGRESISKILSFVSNNSLKYILTDKYLEDDEVIFFSENNYYLIKVNTLVNSCKSIYISRAKNNDIDNYINYSKKRIMSRTQYSIYKDIKKETKKLKY</sequence>
<proteinExistence type="predicted"/>